<dbReference type="InterPro" id="IPR011831">
    <property type="entry name" value="ADP-Glc_PPase"/>
</dbReference>
<feature type="binding site" evidence="9">
    <location>
        <position position="191"/>
    </location>
    <ligand>
        <name>alpha-D-glucose 1-phosphate</name>
        <dbReference type="ChEBI" id="CHEBI:58601"/>
    </ligand>
</feature>
<comment type="catalytic activity">
    <reaction evidence="9">
        <text>alpha-D-glucose 1-phosphate + ATP + H(+) = ADP-alpha-D-glucose + diphosphate</text>
        <dbReference type="Rhea" id="RHEA:12120"/>
        <dbReference type="ChEBI" id="CHEBI:15378"/>
        <dbReference type="ChEBI" id="CHEBI:30616"/>
        <dbReference type="ChEBI" id="CHEBI:33019"/>
        <dbReference type="ChEBI" id="CHEBI:57498"/>
        <dbReference type="ChEBI" id="CHEBI:58601"/>
        <dbReference type="EC" id="2.7.7.27"/>
    </reaction>
</comment>
<dbReference type="AlphaFoldDB" id="A0A1I0M1S0"/>
<evidence type="ECO:0000259" key="11">
    <source>
        <dbReference type="Pfam" id="PF24894"/>
    </source>
</evidence>
<dbReference type="CDD" id="cd04651">
    <property type="entry name" value="LbH_G1P_AT_C"/>
    <property type="match status" value="1"/>
</dbReference>
<dbReference type="STRING" id="99656.SAMN05421659_10171"/>
<evidence type="ECO:0000256" key="7">
    <source>
        <dbReference type="ARBA" id="ARBA00023056"/>
    </source>
</evidence>
<keyword evidence="4 9" id="KW-0548">Nucleotidyltransferase</keyword>
<keyword evidence="7 9" id="KW-0320">Glycogen biosynthesis</keyword>
<dbReference type="Pfam" id="PF24894">
    <property type="entry name" value="Hexapep_GlmU"/>
    <property type="match status" value="1"/>
</dbReference>
<feature type="site" description="Could play a key role in the communication between the regulatory and the substrate sites" evidence="9">
    <location>
        <position position="60"/>
    </location>
</feature>
<keyword evidence="13" id="KW-1185">Reference proteome</keyword>
<protein>
    <recommendedName>
        <fullName evidence="9">Glucose-1-phosphate adenylyltransferase</fullName>
        <ecNumber evidence="9">2.7.7.27</ecNumber>
    </recommendedName>
    <alternativeName>
        <fullName evidence="9">ADP-glucose pyrophosphorylase</fullName>
        <shortName evidence="9">ADPGlc PPase</shortName>
    </alternativeName>
    <alternativeName>
        <fullName evidence="9">ADP-glucose synthase</fullName>
    </alternativeName>
</protein>
<keyword evidence="8 9" id="KW-0119">Carbohydrate metabolism</keyword>
<dbReference type="InterPro" id="IPR029044">
    <property type="entry name" value="Nucleotide-diphossugar_trans"/>
</dbReference>
<keyword evidence="5 9" id="KW-0547">Nucleotide-binding</keyword>
<feature type="domain" description="Glucose-1-phosphate adenylyltransferase/Bifunctional protein GlmU-like C-terminal hexapeptide" evidence="11">
    <location>
        <begin position="287"/>
        <end position="377"/>
    </location>
</feature>
<evidence type="ECO:0000256" key="8">
    <source>
        <dbReference type="ARBA" id="ARBA00023277"/>
    </source>
</evidence>
<feature type="site" description="Could play a key role in the communication between the regulatory and the substrate sites" evidence="9">
    <location>
        <position position="99"/>
    </location>
</feature>
<dbReference type="Gene3D" id="2.160.10.10">
    <property type="entry name" value="Hexapeptide repeat proteins"/>
    <property type="match status" value="1"/>
</dbReference>
<dbReference type="GO" id="GO:0005524">
    <property type="term" value="F:ATP binding"/>
    <property type="evidence" value="ECO:0007669"/>
    <property type="project" value="UniProtKB-KW"/>
</dbReference>
<dbReference type="OrthoDB" id="9801810at2"/>
<keyword evidence="2 9" id="KW-0321">Glycogen metabolism</keyword>
<organism evidence="12 13">
    <name type="scientific">[Clostridium] fimetarium</name>
    <dbReference type="NCBI Taxonomy" id="99656"/>
    <lineage>
        <taxon>Bacteria</taxon>
        <taxon>Bacillati</taxon>
        <taxon>Bacillota</taxon>
        <taxon>Clostridia</taxon>
        <taxon>Lachnospirales</taxon>
        <taxon>Lachnospiraceae</taxon>
    </lineage>
</organism>
<dbReference type="PANTHER" id="PTHR43523:SF2">
    <property type="entry name" value="GLUCOSE-1-PHOSPHATE ADENYLYLTRANSFERASE"/>
    <property type="match status" value="1"/>
</dbReference>
<dbReference type="GO" id="GO:0005978">
    <property type="term" value="P:glycogen biosynthetic process"/>
    <property type="evidence" value="ECO:0007669"/>
    <property type="project" value="UniProtKB-UniRule"/>
</dbReference>
<evidence type="ECO:0000256" key="9">
    <source>
        <dbReference type="HAMAP-Rule" id="MF_00624"/>
    </source>
</evidence>
<keyword evidence="3 9" id="KW-0808">Transferase</keyword>
<dbReference type="InterPro" id="IPR011004">
    <property type="entry name" value="Trimer_LpxA-like_sf"/>
</dbReference>
<proteinExistence type="inferred from homology"/>
<dbReference type="Proteomes" id="UP000199701">
    <property type="component" value="Unassembled WGS sequence"/>
</dbReference>
<evidence type="ECO:0000256" key="5">
    <source>
        <dbReference type="ARBA" id="ARBA00022741"/>
    </source>
</evidence>
<dbReference type="SUPFAM" id="SSF53448">
    <property type="entry name" value="Nucleotide-diphospho-sugar transferases"/>
    <property type="match status" value="1"/>
</dbReference>
<feature type="domain" description="Nucleotidyl transferase" evidence="10">
    <location>
        <begin position="8"/>
        <end position="257"/>
    </location>
</feature>
<dbReference type="Pfam" id="PF00483">
    <property type="entry name" value="NTP_transferase"/>
    <property type="match status" value="1"/>
</dbReference>
<keyword evidence="6 9" id="KW-0067">ATP-binding</keyword>
<evidence type="ECO:0000259" key="10">
    <source>
        <dbReference type="Pfam" id="PF00483"/>
    </source>
</evidence>
<name>A0A1I0M1S0_9FIRM</name>
<dbReference type="EMBL" id="FOJI01000001">
    <property type="protein sequence ID" value="SEV82098.1"/>
    <property type="molecule type" value="Genomic_DNA"/>
</dbReference>
<dbReference type="CDD" id="cd02508">
    <property type="entry name" value="ADP_Glucose_PP"/>
    <property type="match status" value="1"/>
</dbReference>
<feature type="binding site" evidence="9">
    <location>
        <begin position="180"/>
        <end position="181"/>
    </location>
    <ligand>
        <name>alpha-D-glucose 1-phosphate</name>
        <dbReference type="ChEBI" id="CHEBI:58601"/>
    </ligand>
</feature>
<evidence type="ECO:0000313" key="13">
    <source>
        <dbReference type="Proteomes" id="UP000199701"/>
    </source>
</evidence>
<dbReference type="InterPro" id="IPR056818">
    <property type="entry name" value="GlmU/GlgC-like_hexapep"/>
</dbReference>
<dbReference type="Gene3D" id="3.90.550.10">
    <property type="entry name" value="Spore Coat Polysaccharide Biosynthesis Protein SpsA, Chain A"/>
    <property type="match status" value="1"/>
</dbReference>
<accession>A0A1I0M1S0</accession>
<evidence type="ECO:0000256" key="2">
    <source>
        <dbReference type="ARBA" id="ARBA00022600"/>
    </source>
</evidence>
<dbReference type="PANTHER" id="PTHR43523">
    <property type="entry name" value="GLUCOSE-1-PHOSPHATE ADENYLYLTRANSFERASE-RELATED"/>
    <property type="match status" value="1"/>
</dbReference>
<gene>
    <name evidence="9" type="primary">glgC</name>
    <name evidence="12" type="ORF">SAMN05421659_10171</name>
</gene>
<dbReference type="InterPro" id="IPR005835">
    <property type="entry name" value="NTP_transferase_dom"/>
</dbReference>
<dbReference type="NCBIfam" id="NF003670">
    <property type="entry name" value="PRK05293.1"/>
    <property type="match status" value="1"/>
</dbReference>
<feature type="binding site" evidence="9">
    <location>
        <position position="100"/>
    </location>
    <ligand>
        <name>alpha-D-glucose 1-phosphate</name>
        <dbReference type="ChEBI" id="CHEBI:58601"/>
    </ligand>
</feature>
<dbReference type="UniPathway" id="UPA00164"/>
<comment type="pathway">
    <text evidence="9">Glycan biosynthesis; glycogen biosynthesis.</text>
</comment>
<evidence type="ECO:0000313" key="12">
    <source>
        <dbReference type="EMBL" id="SEV82098.1"/>
    </source>
</evidence>
<dbReference type="NCBIfam" id="TIGR02091">
    <property type="entry name" value="glgC"/>
    <property type="match status" value="1"/>
</dbReference>
<dbReference type="HAMAP" id="MF_00624">
    <property type="entry name" value="GlgC"/>
    <property type="match status" value="1"/>
</dbReference>
<reference evidence="12 13" key="1">
    <citation type="submission" date="2016-10" db="EMBL/GenBank/DDBJ databases">
        <authorList>
            <person name="de Groot N.N."/>
        </authorList>
    </citation>
    <scope>NUCLEOTIDE SEQUENCE [LARGE SCALE GENOMIC DNA]</scope>
    <source>
        <strain evidence="12 13">DSM 9179</strain>
    </source>
</reference>
<evidence type="ECO:0000256" key="4">
    <source>
        <dbReference type="ARBA" id="ARBA00022695"/>
    </source>
</evidence>
<comment type="similarity">
    <text evidence="1 9">Belongs to the bacterial/plant glucose-1-phosphate adenylyltransferase family.</text>
</comment>
<dbReference type="InterPro" id="IPR023049">
    <property type="entry name" value="GlgC_bac"/>
</dbReference>
<evidence type="ECO:0000256" key="3">
    <source>
        <dbReference type="ARBA" id="ARBA00022679"/>
    </source>
</evidence>
<dbReference type="GO" id="GO:0008878">
    <property type="term" value="F:glucose-1-phosphate adenylyltransferase activity"/>
    <property type="evidence" value="ECO:0007669"/>
    <property type="project" value="UniProtKB-UniRule"/>
</dbReference>
<evidence type="ECO:0000256" key="1">
    <source>
        <dbReference type="ARBA" id="ARBA00010443"/>
    </source>
</evidence>
<dbReference type="RefSeq" id="WP_092449431.1">
    <property type="nucleotide sequence ID" value="NZ_FOJI01000001.1"/>
</dbReference>
<comment type="subunit">
    <text evidence="9">Homotetramer.</text>
</comment>
<dbReference type="SUPFAM" id="SSF51161">
    <property type="entry name" value="Trimeric LpxA-like enzymes"/>
    <property type="match status" value="1"/>
</dbReference>
<dbReference type="PROSITE" id="PS00808">
    <property type="entry name" value="ADP_GLC_PYROPHOSPH_1"/>
    <property type="match status" value="1"/>
</dbReference>
<comment type="function">
    <text evidence="9">Involved in the biosynthesis of ADP-glucose, a building block required for the elongation reactions to produce glycogen. Catalyzes the reaction between ATP and alpha-D-glucose 1-phosphate (G1P) to produce pyrophosphate and ADP-Glc.</text>
</comment>
<dbReference type="PROSITE" id="PS00809">
    <property type="entry name" value="ADP_GLC_PYROPHOSPH_2"/>
    <property type="match status" value="1"/>
</dbReference>
<sequence>MIKKEMIAMLLAGGQGSRLGVLTAKVAKPAVAFGGKYRIIDFPLSNCINSGVDTVGVLTQYRPLRLNTHIGIGIPWDLDRNVGGVTVLPPYEKSTSSEWYTGTANAIYQNLEYMETYNPEYVLILSGDHISKMDYKIMLNYHKANNADITIASMPVPVEEASRFGILITDSDNRVTEFEEKPINPRSNMASMGIYIFTWKVLKETLIKLKNQNECDFGNHVIPYCFENNKRIFAYEYNCYWKDVGTLNSYWEANMELVDIIPVFNLYEEFWKIYTRTDTLPPQYIGDKAHIERSIIGEGSEIYGKVYNSVIGTGVVIEEDAVIHDSIIMKNCVIGKNSALYKAIIAEDVVIGDNVEIGIGEDTPNVEFPKVYNSGIATIGENSIIPNGVKIGKNTAIFGITEEEDYVDGFLVSGGNIIKAGED</sequence>
<evidence type="ECO:0000256" key="6">
    <source>
        <dbReference type="ARBA" id="ARBA00022840"/>
    </source>
</evidence>
<dbReference type="EC" id="2.7.7.27" evidence="9"/>
<dbReference type="InterPro" id="IPR005836">
    <property type="entry name" value="ADP_Glu_pyroP_CS"/>
</dbReference>
<feature type="binding site" evidence="9">
    <location>
        <position position="165"/>
    </location>
    <ligand>
        <name>alpha-D-glucose 1-phosphate</name>
        <dbReference type="ChEBI" id="CHEBI:58601"/>
    </ligand>
</feature>
<dbReference type="PROSITE" id="PS00810">
    <property type="entry name" value="ADP_GLC_PYROPHOSPH_3"/>
    <property type="match status" value="1"/>
</dbReference>